<feature type="compositionally biased region" description="Acidic residues" evidence="1">
    <location>
        <begin position="48"/>
        <end position="68"/>
    </location>
</feature>
<accession>A0A498SMK6</accession>
<dbReference type="Proteomes" id="UP000276991">
    <property type="component" value="Unassembled WGS sequence"/>
</dbReference>
<proteinExistence type="predicted"/>
<protein>
    <submittedName>
        <fullName evidence="2">Uncharacterized protein</fullName>
    </submittedName>
</protein>
<evidence type="ECO:0000313" key="3">
    <source>
        <dbReference type="Proteomes" id="UP000276991"/>
    </source>
</evidence>
<organism evidence="2 3">
    <name type="scientific">Acanthocheilonema viteae</name>
    <name type="common">Filarial nematode worm</name>
    <name type="synonym">Dipetalonema viteae</name>
    <dbReference type="NCBI Taxonomy" id="6277"/>
    <lineage>
        <taxon>Eukaryota</taxon>
        <taxon>Metazoa</taxon>
        <taxon>Ecdysozoa</taxon>
        <taxon>Nematoda</taxon>
        <taxon>Chromadorea</taxon>
        <taxon>Rhabditida</taxon>
        <taxon>Spirurina</taxon>
        <taxon>Spiruromorpha</taxon>
        <taxon>Filarioidea</taxon>
        <taxon>Onchocercidae</taxon>
        <taxon>Acanthocheilonema</taxon>
    </lineage>
</organism>
<dbReference type="EMBL" id="UPTC01002166">
    <property type="protein sequence ID" value="VBB33133.1"/>
    <property type="molecule type" value="Genomic_DNA"/>
</dbReference>
<dbReference type="AlphaFoldDB" id="A0A498SMK6"/>
<feature type="region of interest" description="Disordered" evidence="1">
    <location>
        <begin position="1"/>
        <end position="87"/>
    </location>
</feature>
<name>A0A498SMK6_ACAVI</name>
<keyword evidence="3" id="KW-1185">Reference proteome</keyword>
<sequence>MSGNGNVMSNKLEMEVKEKKTGSAKSEHFSVIIGNSDSDSNSDRNRDVDDDDVGDDVGDDDDDDDDVSDNPKSLEQIQPNPMEFCDW</sequence>
<evidence type="ECO:0000313" key="2">
    <source>
        <dbReference type="EMBL" id="VBB33133.1"/>
    </source>
</evidence>
<feature type="compositionally biased region" description="Basic and acidic residues" evidence="1">
    <location>
        <begin position="12"/>
        <end position="28"/>
    </location>
</feature>
<evidence type="ECO:0000256" key="1">
    <source>
        <dbReference type="SAM" id="MobiDB-lite"/>
    </source>
</evidence>
<reference evidence="2 3" key="1">
    <citation type="submission" date="2018-08" db="EMBL/GenBank/DDBJ databases">
        <authorList>
            <person name="Laetsch R D."/>
            <person name="Stevens L."/>
            <person name="Kumar S."/>
            <person name="Blaxter L. M."/>
        </authorList>
    </citation>
    <scope>NUCLEOTIDE SEQUENCE [LARGE SCALE GENOMIC DNA]</scope>
</reference>
<gene>
    <name evidence="2" type="ORF">NAV_LOCUS7924</name>
</gene>